<evidence type="ECO:0000313" key="1">
    <source>
        <dbReference type="EMBL" id="SPJ72973.1"/>
    </source>
</evidence>
<dbReference type="AlphaFoldDB" id="A0AAE8SEN1"/>
<gene>
    <name evidence="1" type="ORF">FTOL_02702</name>
</gene>
<accession>A0AAE8SEN1</accession>
<sequence>MPQKPRICSGFAVENPGPTVFLYANGYGPVTFPRTSLNLSKVMATNLSDCEEANFLDADLETLQCIATYMTNQTYVCPAGLTPTSPVSVYVASFKAALNVVAHAAPLDLPDLVKQAEEVIDKTEDNIPYTLALQELIDSGGAMNFSDLMPRIEETARNIVKYAPANRYGPLLDTFGVPDTWGKLYLMTVLSTMAEGERKDRALELICEGLITMMPRALKKTILSRYFGIEYDEQEDYDRYELVDLQDVVDNADDGAGVADSRRVRRARRAEQEIIRPQKLKRGKQARASQIRRIKNGARV</sequence>
<evidence type="ECO:0000313" key="2">
    <source>
        <dbReference type="Proteomes" id="UP001187734"/>
    </source>
</evidence>
<dbReference type="EMBL" id="ONZP01000085">
    <property type="protein sequence ID" value="SPJ72973.1"/>
    <property type="molecule type" value="Genomic_DNA"/>
</dbReference>
<name>A0AAE8SEN1_9HYPO</name>
<dbReference type="Proteomes" id="UP001187734">
    <property type="component" value="Unassembled WGS sequence"/>
</dbReference>
<keyword evidence="2" id="KW-1185">Reference proteome</keyword>
<protein>
    <submittedName>
        <fullName evidence="1">Uncharacterized protein</fullName>
    </submittedName>
</protein>
<proteinExistence type="predicted"/>
<comment type="caution">
    <text evidence="1">The sequence shown here is derived from an EMBL/GenBank/DDBJ whole genome shotgun (WGS) entry which is preliminary data.</text>
</comment>
<organism evidence="1 2">
    <name type="scientific">Fusarium torulosum</name>
    <dbReference type="NCBI Taxonomy" id="33205"/>
    <lineage>
        <taxon>Eukaryota</taxon>
        <taxon>Fungi</taxon>
        <taxon>Dikarya</taxon>
        <taxon>Ascomycota</taxon>
        <taxon>Pezizomycotina</taxon>
        <taxon>Sordariomycetes</taxon>
        <taxon>Hypocreomycetidae</taxon>
        <taxon>Hypocreales</taxon>
        <taxon>Nectriaceae</taxon>
        <taxon>Fusarium</taxon>
    </lineage>
</organism>
<reference evidence="1" key="1">
    <citation type="submission" date="2018-03" db="EMBL/GenBank/DDBJ databases">
        <authorList>
            <person name="Guldener U."/>
        </authorList>
    </citation>
    <scope>NUCLEOTIDE SEQUENCE</scope>
</reference>